<name>A0A8E0I8Z0_LACPA</name>
<sequence length="68" mass="7822">MKLRDKIQALLDSDATSYAIAKETGISNSTIVELRHGKRKLSNISLKVAERLGEYYDSHSEDRSWRIR</sequence>
<dbReference type="EMBL" id="ANMI01000209">
    <property type="protein sequence ID" value="EPC24473.1"/>
    <property type="molecule type" value="Genomic_DNA"/>
</dbReference>
<evidence type="ECO:0000313" key="2">
    <source>
        <dbReference type="Proteomes" id="UP000014257"/>
    </source>
</evidence>
<protein>
    <submittedName>
        <fullName evidence="1">Uncharacterized protein</fullName>
    </submittedName>
</protein>
<reference evidence="1 2" key="1">
    <citation type="journal article" date="2013" name="PLoS ONE">
        <title>Lactobacillus paracasei comparative genomics: towards species pan-genome definition and exploitation of diversity.</title>
        <authorList>
            <person name="Smokvina T."/>
            <person name="Wels M."/>
            <person name="Polka J."/>
            <person name="Chervaux C."/>
            <person name="Brisse S."/>
            <person name="Boekhorst J."/>
            <person name="van Hylckama Vlieg J.E."/>
            <person name="Siezen R.J."/>
        </authorList>
    </citation>
    <scope>NUCLEOTIDE SEQUENCE [LARGE SCALE GENOMIC DNA]</scope>
    <source>
        <strain evidence="1 2">Lpp22</strain>
    </source>
</reference>
<gene>
    <name evidence="1" type="ORF">Lpp22_2143</name>
</gene>
<proteinExistence type="predicted"/>
<dbReference type="Proteomes" id="UP000014257">
    <property type="component" value="Unassembled WGS sequence"/>
</dbReference>
<evidence type="ECO:0000313" key="1">
    <source>
        <dbReference type="EMBL" id="EPC24473.1"/>
    </source>
</evidence>
<comment type="caution">
    <text evidence="1">The sequence shown here is derived from an EMBL/GenBank/DDBJ whole genome shotgun (WGS) entry which is preliminary data.</text>
</comment>
<organism evidence="1 2">
    <name type="scientific">Lacticaseibacillus paracasei subsp. paracasei Lpp22</name>
    <dbReference type="NCBI Taxonomy" id="1256221"/>
    <lineage>
        <taxon>Bacteria</taxon>
        <taxon>Bacillati</taxon>
        <taxon>Bacillota</taxon>
        <taxon>Bacilli</taxon>
        <taxon>Lactobacillales</taxon>
        <taxon>Lactobacillaceae</taxon>
        <taxon>Lacticaseibacillus</taxon>
    </lineage>
</organism>
<accession>A0A8E0I8Z0</accession>
<dbReference type="AlphaFoldDB" id="A0A8E0I8Z0"/>